<sequence length="574" mass="61058">MSQPNGAEVLIDILNGYGVEAIFSSPGSEWPPLWEALARRAAAKQPAPTYYNARHEDLAIGQAMGYARATGKLGVCLVHATVGTLHASMGIRAAYHEQIPLLVLAGESVTFGEGPDAWVGAQWGRFLADHGGPARLVDSFTKSSFGLNTPAVLAGAVHRACALAMGAPQGPVFLSLPFEHLHQPAVLPAPARYAFPATPQADRAPLQQAAGWLKAAKSPLIIVENACRTAAEAARLVQLAERLGAGVVEGQHPGFVNFPRDHALHAGFYAQAYLKDVDAVLMLESPGPWYPPTAMTPPAAKLINIAQDPLRERDPYTGFTADLQIQGDVMAAVDMLLELIPTATAGADQRQTAWAERSVARRAQWREDALQNAGATPIDARFLCHELNACLPDDAVIIDETILSHHTIINVMDRLKPGHFINALSGGLGLGLGMGLGAAVGLPDKLLVTFVGDGTYNYNPGLAALGFSQQYGVGMLTVIFNNGHYRSMQMGTEFLYPKGAAVTHRNHVSSPIAPNPDYSQLAVMFGGHGEKVEDPTQIRAAVGRAVAAVREGRPAILDVRIGDEIAFLARMFGG</sequence>
<evidence type="ECO:0000313" key="7">
    <source>
        <dbReference type="EMBL" id="ANX04634.1"/>
    </source>
</evidence>
<dbReference type="GO" id="GO:0009097">
    <property type="term" value="P:isoleucine biosynthetic process"/>
    <property type="evidence" value="ECO:0007669"/>
    <property type="project" value="TreeGrafter"/>
</dbReference>
<dbReference type="CDD" id="cd07035">
    <property type="entry name" value="TPP_PYR_POX_like"/>
    <property type="match status" value="1"/>
</dbReference>
<dbReference type="GO" id="GO:0009099">
    <property type="term" value="P:L-valine biosynthetic process"/>
    <property type="evidence" value="ECO:0007669"/>
    <property type="project" value="TreeGrafter"/>
</dbReference>
<keyword evidence="8" id="KW-1185">Reference proteome</keyword>
<dbReference type="InterPro" id="IPR029035">
    <property type="entry name" value="DHS-like_NAD/FAD-binding_dom"/>
</dbReference>
<evidence type="ECO:0000259" key="4">
    <source>
        <dbReference type="Pfam" id="PF00205"/>
    </source>
</evidence>
<proteinExistence type="inferred from homology"/>
<dbReference type="InterPro" id="IPR045229">
    <property type="entry name" value="TPP_enz"/>
</dbReference>
<dbReference type="EMBL" id="CP014671">
    <property type="protein sequence ID" value="ANX04634.1"/>
    <property type="molecule type" value="Genomic_DNA"/>
</dbReference>
<dbReference type="Pfam" id="PF02775">
    <property type="entry name" value="TPP_enzyme_C"/>
    <property type="match status" value="1"/>
</dbReference>
<protein>
    <recommendedName>
        <fullName evidence="9">Thiamine pyrophosphate-binding protein</fullName>
    </recommendedName>
</protein>
<feature type="domain" description="Thiamine pyrophosphate enzyme N-terminal TPP-binding" evidence="6">
    <location>
        <begin position="5"/>
        <end position="108"/>
    </location>
</feature>
<dbReference type="Gene3D" id="3.40.50.970">
    <property type="match status" value="2"/>
</dbReference>
<dbReference type="Pfam" id="PF00205">
    <property type="entry name" value="TPP_enzyme_M"/>
    <property type="match status" value="1"/>
</dbReference>
<dbReference type="Pfam" id="PF02776">
    <property type="entry name" value="TPP_enzyme_N"/>
    <property type="match status" value="1"/>
</dbReference>
<name>A0A1B1YUV6_9GAMM</name>
<evidence type="ECO:0000313" key="8">
    <source>
        <dbReference type="Proteomes" id="UP000092952"/>
    </source>
</evidence>
<evidence type="ECO:0000256" key="2">
    <source>
        <dbReference type="ARBA" id="ARBA00023052"/>
    </source>
</evidence>
<dbReference type="GO" id="GO:0000287">
    <property type="term" value="F:magnesium ion binding"/>
    <property type="evidence" value="ECO:0007669"/>
    <property type="project" value="InterPro"/>
</dbReference>
<dbReference type="Proteomes" id="UP000092952">
    <property type="component" value="Chromosome"/>
</dbReference>
<evidence type="ECO:0000256" key="1">
    <source>
        <dbReference type="ARBA" id="ARBA00007812"/>
    </source>
</evidence>
<comment type="similarity">
    <text evidence="1 3">Belongs to the TPP enzyme family.</text>
</comment>
<dbReference type="OrthoDB" id="9785953at2"/>
<evidence type="ECO:0000259" key="6">
    <source>
        <dbReference type="Pfam" id="PF02776"/>
    </source>
</evidence>
<dbReference type="InterPro" id="IPR012000">
    <property type="entry name" value="Thiamin_PyroP_enz_cen_dom"/>
</dbReference>
<organism evidence="7 8">
    <name type="scientific">Immundisolibacter cernigliae</name>
    <dbReference type="NCBI Taxonomy" id="1810504"/>
    <lineage>
        <taxon>Bacteria</taxon>
        <taxon>Pseudomonadati</taxon>
        <taxon>Pseudomonadota</taxon>
        <taxon>Gammaproteobacteria</taxon>
        <taxon>Immundisolibacterales</taxon>
        <taxon>Immundisolibacteraceae</taxon>
        <taxon>Immundisolibacter</taxon>
    </lineage>
</organism>
<dbReference type="STRING" id="1810504.PG2T_10975"/>
<keyword evidence="2 3" id="KW-0786">Thiamine pyrophosphate</keyword>
<dbReference type="GO" id="GO:0050660">
    <property type="term" value="F:flavin adenine dinucleotide binding"/>
    <property type="evidence" value="ECO:0007669"/>
    <property type="project" value="TreeGrafter"/>
</dbReference>
<feature type="domain" description="Thiamine pyrophosphate enzyme TPP-binding" evidence="5">
    <location>
        <begin position="410"/>
        <end position="559"/>
    </location>
</feature>
<dbReference type="InParanoid" id="A0A1B1YUV6"/>
<dbReference type="GO" id="GO:0030976">
    <property type="term" value="F:thiamine pyrophosphate binding"/>
    <property type="evidence" value="ECO:0007669"/>
    <property type="project" value="InterPro"/>
</dbReference>
<dbReference type="InterPro" id="IPR011766">
    <property type="entry name" value="TPP_enzyme_TPP-bd"/>
</dbReference>
<evidence type="ECO:0000256" key="3">
    <source>
        <dbReference type="RuleBase" id="RU362132"/>
    </source>
</evidence>
<dbReference type="GO" id="GO:0005948">
    <property type="term" value="C:acetolactate synthase complex"/>
    <property type="evidence" value="ECO:0007669"/>
    <property type="project" value="TreeGrafter"/>
</dbReference>
<reference evidence="8" key="1">
    <citation type="submission" date="2016-03" db="EMBL/GenBank/DDBJ databases">
        <title>Complete genome sequence of Solimmundus cernigliae, representing a novel lineage of polycyclic aromatic hydrocarbon degraders within the Gammaproteobacteria.</title>
        <authorList>
            <person name="Singleton D.R."/>
            <person name="Dickey A.N."/>
            <person name="Scholl E.H."/>
            <person name="Wright F.A."/>
            <person name="Aitken M.D."/>
        </authorList>
    </citation>
    <scope>NUCLEOTIDE SEQUENCE [LARGE SCALE GENOMIC DNA]</scope>
    <source>
        <strain evidence="8">TR3.2</strain>
    </source>
</reference>
<feature type="domain" description="Thiamine pyrophosphate enzyme central" evidence="4">
    <location>
        <begin position="206"/>
        <end position="336"/>
    </location>
</feature>
<dbReference type="GO" id="GO:0003984">
    <property type="term" value="F:acetolactate synthase activity"/>
    <property type="evidence" value="ECO:0007669"/>
    <property type="project" value="TreeGrafter"/>
</dbReference>
<dbReference type="PANTHER" id="PTHR18968:SF13">
    <property type="entry name" value="ACETOLACTATE SYNTHASE CATALYTIC SUBUNIT, MITOCHONDRIAL"/>
    <property type="match status" value="1"/>
</dbReference>
<dbReference type="AlphaFoldDB" id="A0A1B1YUV6"/>
<evidence type="ECO:0000259" key="5">
    <source>
        <dbReference type="Pfam" id="PF02775"/>
    </source>
</evidence>
<dbReference type="RefSeq" id="WP_068805238.1">
    <property type="nucleotide sequence ID" value="NZ_CP014671.1"/>
</dbReference>
<dbReference type="InterPro" id="IPR029061">
    <property type="entry name" value="THDP-binding"/>
</dbReference>
<dbReference type="PANTHER" id="PTHR18968">
    <property type="entry name" value="THIAMINE PYROPHOSPHATE ENZYMES"/>
    <property type="match status" value="1"/>
</dbReference>
<dbReference type="Gene3D" id="3.40.50.1220">
    <property type="entry name" value="TPP-binding domain"/>
    <property type="match status" value="1"/>
</dbReference>
<gene>
    <name evidence="7" type="ORF">PG2T_10975</name>
</gene>
<dbReference type="SUPFAM" id="SSF52518">
    <property type="entry name" value="Thiamin diphosphate-binding fold (THDP-binding)"/>
    <property type="match status" value="2"/>
</dbReference>
<accession>A0A1B1YUV6</accession>
<dbReference type="KEGG" id="gbi:PG2T_10975"/>
<evidence type="ECO:0008006" key="9">
    <source>
        <dbReference type="Google" id="ProtNLM"/>
    </source>
</evidence>
<dbReference type="SUPFAM" id="SSF52467">
    <property type="entry name" value="DHS-like NAD/FAD-binding domain"/>
    <property type="match status" value="1"/>
</dbReference>
<dbReference type="InterPro" id="IPR012001">
    <property type="entry name" value="Thiamin_PyroP_enz_TPP-bd_dom"/>
</dbReference>